<evidence type="ECO:0000313" key="3">
    <source>
        <dbReference type="Proteomes" id="UP001220395"/>
    </source>
</evidence>
<keyword evidence="3" id="KW-1185">Reference proteome</keyword>
<reference evidence="2 3" key="1">
    <citation type="submission" date="2023-02" db="EMBL/GenBank/DDBJ databases">
        <title>Genome sequence of Sphingomonas naphthae.</title>
        <authorList>
            <person name="Kim S."/>
            <person name="Heo J."/>
            <person name="Kwon S.-W."/>
        </authorList>
    </citation>
    <scope>NUCLEOTIDE SEQUENCE [LARGE SCALE GENOMIC DNA]</scope>
    <source>
        <strain evidence="2 3">KACC 18716</strain>
    </source>
</reference>
<dbReference type="RefSeq" id="WP_273687406.1">
    <property type="nucleotide sequence ID" value="NZ_CP117411.1"/>
</dbReference>
<gene>
    <name evidence="2" type="ORF">PQ455_16990</name>
</gene>
<protein>
    <submittedName>
        <fullName evidence="2">Uncharacterized protein</fullName>
    </submittedName>
</protein>
<organism evidence="2 3">
    <name type="scientific">Sphingomonas naphthae</name>
    <dbReference type="NCBI Taxonomy" id="1813468"/>
    <lineage>
        <taxon>Bacteria</taxon>
        <taxon>Pseudomonadati</taxon>
        <taxon>Pseudomonadota</taxon>
        <taxon>Alphaproteobacteria</taxon>
        <taxon>Sphingomonadales</taxon>
        <taxon>Sphingomonadaceae</taxon>
        <taxon>Sphingomonas</taxon>
    </lineage>
</organism>
<dbReference type="Proteomes" id="UP001220395">
    <property type="component" value="Chromosome"/>
</dbReference>
<accession>A0ABY7TJS9</accession>
<evidence type="ECO:0000256" key="1">
    <source>
        <dbReference type="SAM" id="Phobius"/>
    </source>
</evidence>
<feature type="transmembrane region" description="Helical" evidence="1">
    <location>
        <begin position="81"/>
        <end position="100"/>
    </location>
</feature>
<dbReference type="EMBL" id="CP117411">
    <property type="protein sequence ID" value="WCT73288.1"/>
    <property type="molecule type" value="Genomic_DNA"/>
</dbReference>
<keyword evidence="1" id="KW-1133">Transmembrane helix</keyword>
<feature type="transmembrane region" description="Helical" evidence="1">
    <location>
        <begin position="106"/>
        <end position="123"/>
    </location>
</feature>
<evidence type="ECO:0000313" key="2">
    <source>
        <dbReference type="EMBL" id="WCT73288.1"/>
    </source>
</evidence>
<feature type="transmembrane region" description="Helical" evidence="1">
    <location>
        <begin position="55"/>
        <end position="74"/>
    </location>
</feature>
<proteinExistence type="predicted"/>
<name>A0ABY7TJS9_9SPHN</name>
<keyword evidence="1" id="KW-0472">Membrane</keyword>
<sequence>MRSILGLILGALIAGAIIYLTVWTGQSHLSQPVADFGVSANEAASDPLAMIPFRIKLLLCLGFFAGAFIGALVADFVSGRGFIGWIIAGLVVLFALLFGVKIPHPTWMAVLCVGLPLLGGYVARKISNAPL</sequence>
<keyword evidence="1" id="KW-0812">Transmembrane</keyword>